<comment type="caution">
    <text evidence="2">The sequence shown here is derived from an EMBL/GenBank/DDBJ whole genome shotgun (WGS) entry which is preliminary data.</text>
</comment>
<dbReference type="EMBL" id="NKHU02000248">
    <property type="protein sequence ID" value="RHZ46518.1"/>
    <property type="molecule type" value="Genomic_DNA"/>
</dbReference>
<sequence length="116" mass="12635">MHHRLLATKPSPGNSSNAADPVSSNPESQAINKSRGKEARHSDAADTRSVQSPVSAQGGRPSEAHEGEEQTSADAMIKNIRANRRRRRGKMWKRRGGGRWGRRMISGGCTVYVDNG</sequence>
<evidence type="ECO:0000256" key="1">
    <source>
        <dbReference type="SAM" id="MobiDB-lite"/>
    </source>
</evidence>
<gene>
    <name evidence="2" type="ORF">CDV56_104800</name>
</gene>
<protein>
    <submittedName>
        <fullName evidence="2">Uncharacterized protein</fullName>
    </submittedName>
</protein>
<feature type="compositionally biased region" description="Basic and acidic residues" evidence="1">
    <location>
        <begin position="35"/>
        <end position="46"/>
    </location>
</feature>
<dbReference type="Proteomes" id="UP000215305">
    <property type="component" value="Unassembled WGS sequence"/>
</dbReference>
<dbReference type="VEuPathDB" id="FungiDB:CDV56_104800"/>
<name>A0A397GA94_ASPTH</name>
<accession>A0A397GA94</accession>
<dbReference type="STRING" id="41047.A0A397GA94"/>
<feature type="region of interest" description="Disordered" evidence="1">
    <location>
        <begin position="1"/>
        <end position="107"/>
    </location>
</feature>
<dbReference type="OrthoDB" id="4765225at2759"/>
<dbReference type="GeneID" id="38126774"/>
<dbReference type="RefSeq" id="XP_026611188.1">
    <property type="nucleotide sequence ID" value="XM_026758419.1"/>
</dbReference>
<feature type="compositionally biased region" description="Basic residues" evidence="1">
    <location>
        <begin position="81"/>
        <end position="102"/>
    </location>
</feature>
<evidence type="ECO:0000313" key="2">
    <source>
        <dbReference type="EMBL" id="RHZ46518.1"/>
    </source>
</evidence>
<keyword evidence="3" id="KW-1185">Reference proteome</keyword>
<evidence type="ECO:0000313" key="3">
    <source>
        <dbReference type="Proteomes" id="UP000215305"/>
    </source>
</evidence>
<feature type="compositionally biased region" description="Polar residues" evidence="1">
    <location>
        <begin position="11"/>
        <end position="32"/>
    </location>
</feature>
<proteinExistence type="predicted"/>
<dbReference type="AlphaFoldDB" id="A0A397GA94"/>
<organism evidence="2 3">
    <name type="scientific">Aspergillus thermomutatus</name>
    <name type="common">Neosartorya pseudofischeri</name>
    <dbReference type="NCBI Taxonomy" id="41047"/>
    <lineage>
        <taxon>Eukaryota</taxon>
        <taxon>Fungi</taxon>
        <taxon>Dikarya</taxon>
        <taxon>Ascomycota</taxon>
        <taxon>Pezizomycotina</taxon>
        <taxon>Eurotiomycetes</taxon>
        <taxon>Eurotiomycetidae</taxon>
        <taxon>Eurotiales</taxon>
        <taxon>Aspergillaceae</taxon>
        <taxon>Aspergillus</taxon>
        <taxon>Aspergillus subgen. Fumigati</taxon>
    </lineage>
</organism>
<reference evidence="2" key="1">
    <citation type="submission" date="2018-08" db="EMBL/GenBank/DDBJ databases">
        <title>Draft genome sequence of azole-resistant Aspergillus thermomutatus (Neosartorya pseudofischeri) strain HMR AF 39, isolated from a human nasal aspirate.</title>
        <authorList>
            <person name="Parent-Michaud M."/>
            <person name="Dufresne P.J."/>
            <person name="Fournier E."/>
            <person name="Martineau C."/>
            <person name="Moreira S."/>
            <person name="Perkins V."/>
            <person name="De Repentigny L."/>
            <person name="Dufresne S.F."/>
        </authorList>
    </citation>
    <scope>NUCLEOTIDE SEQUENCE [LARGE SCALE GENOMIC DNA]</scope>
    <source>
        <strain evidence="2">HMR AF 39</strain>
    </source>
</reference>